<reference evidence="3 4" key="1">
    <citation type="submission" date="2020-08" db="EMBL/GenBank/DDBJ databases">
        <title>Genomic Encyclopedia of Type Strains, Phase IV (KMG-IV): sequencing the most valuable type-strain genomes for metagenomic binning, comparative biology and taxonomic classification.</title>
        <authorList>
            <person name="Goeker M."/>
        </authorList>
    </citation>
    <scope>NUCLEOTIDE SEQUENCE [LARGE SCALE GENOMIC DNA]</scope>
    <source>
        <strain evidence="3 4">DSM 12251</strain>
    </source>
</reference>
<evidence type="ECO:0000256" key="1">
    <source>
        <dbReference type="ARBA" id="ARBA00022481"/>
    </source>
</evidence>
<evidence type="ECO:0000256" key="2">
    <source>
        <dbReference type="SAM" id="Phobius"/>
    </source>
</evidence>
<dbReference type="RefSeq" id="WP_184208785.1">
    <property type="nucleotide sequence ID" value="NZ_JACHIF010000004.1"/>
</dbReference>
<accession>A0A7W7YLI9</accession>
<dbReference type="AlphaFoldDB" id="A0A7W7YLI9"/>
<comment type="caution">
    <text evidence="3">The sequence shown here is derived from an EMBL/GenBank/DDBJ whole genome shotgun (WGS) entry which is preliminary data.</text>
</comment>
<protein>
    <submittedName>
        <fullName evidence="3">Prepilin-type N-terminal cleavage/methylation domain-containing protein</fullName>
    </submittedName>
</protein>
<feature type="transmembrane region" description="Helical" evidence="2">
    <location>
        <begin position="29"/>
        <end position="51"/>
    </location>
</feature>
<dbReference type="NCBIfam" id="TIGR02532">
    <property type="entry name" value="IV_pilin_GFxxxE"/>
    <property type="match status" value="1"/>
</dbReference>
<dbReference type="InterPro" id="IPR045584">
    <property type="entry name" value="Pilin-like"/>
</dbReference>
<dbReference type="Gene3D" id="3.30.700.10">
    <property type="entry name" value="Glycoprotein, Type 4 Pilin"/>
    <property type="match status" value="1"/>
</dbReference>
<keyword evidence="2" id="KW-0472">Membrane</keyword>
<dbReference type="PRINTS" id="PR00813">
    <property type="entry name" value="BCTERIALGSPG"/>
</dbReference>
<keyword evidence="1" id="KW-0488">Methylation</keyword>
<sequence>MNSSQKNIAFYKPAAQPTRCRAGFSMSEMIVVIAILGVLAGVVVIMLQGAFGASQEALAKARVEMLNSALHTWSTANREIYFPPNDGSGEEELYILRELQFRDPNPLKAKTGSPYVPPEYNPVASSNKTDFRIRWNGRLYELLLPDQEGSGLLMDFAASDFTTPHQFPENYKSGSF</sequence>
<keyword evidence="2" id="KW-0812">Transmembrane</keyword>
<dbReference type="SUPFAM" id="SSF54523">
    <property type="entry name" value="Pili subunits"/>
    <property type="match status" value="1"/>
</dbReference>
<dbReference type="InterPro" id="IPR000983">
    <property type="entry name" value="Bac_GSPG_pilin"/>
</dbReference>
<dbReference type="InterPro" id="IPR012902">
    <property type="entry name" value="N_methyl_site"/>
</dbReference>
<dbReference type="EMBL" id="JACHIF010000004">
    <property type="protein sequence ID" value="MBB5038202.1"/>
    <property type="molecule type" value="Genomic_DNA"/>
</dbReference>
<dbReference type="GO" id="GO:0015628">
    <property type="term" value="P:protein secretion by the type II secretion system"/>
    <property type="evidence" value="ECO:0007669"/>
    <property type="project" value="InterPro"/>
</dbReference>
<dbReference type="Pfam" id="PF07963">
    <property type="entry name" value="N_methyl"/>
    <property type="match status" value="1"/>
</dbReference>
<evidence type="ECO:0000313" key="4">
    <source>
        <dbReference type="Proteomes" id="UP000534294"/>
    </source>
</evidence>
<organism evidence="3 4">
    <name type="scientific">Prosthecobacter dejongeii</name>
    <dbReference type="NCBI Taxonomy" id="48465"/>
    <lineage>
        <taxon>Bacteria</taxon>
        <taxon>Pseudomonadati</taxon>
        <taxon>Verrucomicrobiota</taxon>
        <taxon>Verrucomicrobiia</taxon>
        <taxon>Verrucomicrobiales</taxon>
        <taxon>Verrucomicrobiaceae</taxon>
        <taxon>Prosthecobacter</taxon>
    </lineage>
</organism>
<proteinExistence type="predicted"/>
<gene>
    <name evidence="3" type="ORF">HNQ64_002460</name>
</gene>
<keyword evidence="2" id="KW-1133">Transmembrane helix</keyword>
<evidence type="ECO:0000313" key="3">
    <source>
        <dbReference type="EMBL" id="MBB5038202.1"/>
    </source>
</evidence>
<keyword evidence="4" id="KW-1185">Reference proteome</keyword>
<dbReference type="GO" id="GO:0015627">
    <property type="term" value="C:type II protein secretion system complex"/>
    <property type="evidence" value="ECO:0007669"/>
    <property type="project" value="InterPro"/>
</dbReference>
<dbReference type="Proteomes" id="UP000534294">
    <property type="component" value="Unassembled WGS sequence"/>
</dbReference>
<name>A0A7W7YLI9_9BACT</name>